<dbReference type="EMBL" id="JACCKB010000194">
    <property type="protein sequence ID" value="NYZ69942.1"/>
    <property type="molecule type" value="Genomic_DNA"/>
</dbReference>
<evidence type="ECO:0000313" key="3">
    <source>
        <dbReference type="Proteomes" id="UP000569732"/>
    </source>
</evidence>
<feature type="domain" description="HTH luxR-type" evidence="1">
    <location>
        <begin position="1"/>
        <end position="53"/>
    </location>
</feature>
<evidence type="ECO:0000313" key="2">
    <source>
        <dbReference type="EMBL" id="NYZ69942.1"/>
    </source>
</evidence>
<reference evidence="2 3" key="1">
    <citation type="submission" date="2020-07" db="EMBL/GenBank/DDBJ databases">
        <title>Endozoicomonas sp. nov., isolated from sediment.</title>
        <authorList>
            <person name="Gu T."/>
        </authorList>
    </citation>
    <scope>NUCLEOTIDE SEQUENCE [LARGE SCALE GENOMIC DNA]</scope>
    <source>
        <strain evidence="2 3">SM1973</strain>
    </source>
</reference>
<protein>
    <recommendedName>
        <fullName evidence="1">HTH luxR-type domain-containing protein</fullName>
    </recommendedName>
</protein>
<dbReference type="InterPro" id="IPR036388">
    <property type="entry name" value="WH-like_DNA-bd_sf"/>
</dbReference>
<keyword evidence="3" id="KW-1185">Reference proteome</keyword>
<name>A0A853IDK7_9GAMM</name>
<dbReference type="GO" id="GO:0003677">
    <property type="term" value="F:DNA binding"/>
    <property type="evidence" value="ECO:0007669"/>
    <property type="project" value="InterPro"/>
</dbReference>
<dbReference type="PROSITE" id="PS50043">
    <property type="entry name" value="HTH_LUXR_2"/>
    <property type="match status" value="1"/>
</dbReference>
<dbReference type="AlphaFoldDB" id="A0A853IDK7"/>
<evidence type="ECO:0000259" key="1">
    <source>
        <dbReference type="PROSITE" id="PS50043"/>
    </source>
</evidence>
<organism evidence="2 3">
    <name type="scientific">Spartinivicinus marinus</name>
    <dbReference type="NCBI Taxonomy" id="2994442"/>
    <lineage>
        <taxon>Bacteria</taxon>
        <taxon>Pseudomonadati</taxon>
        <taxon>Pseudomonadota</taxon>
        <taxon>Gammaproteobacteria</taxon>
        <taxon>Oceanospirillales</taxon>
        <taxon>Zooshikellaceae</taxon>
        <taxon>Spartinivicinus</taxon>
    </lineage>
</organism>
<dbReference type="Gene3D" id="1.10.10.10">
    <property type="entry name" value="Winged helix-like DNA-binding domain superfamily/Winged helix DNA-binding domain"/>
    <property type="match status" value="1"/>
</dbReference>
<gene>
    <name evidence="2" type="ORF">H0A36_28410</name>
</gene>
<accession>A0A853IDK7</accession>
<sequence length="103" mass="11705">MYCFGLLAGKSDKQIARDCEVSPGTVTQRIKTVHYKLQTHNRAHLVAELIRLKVVTPLMMVLAAITLPEVPLLAQDDDPNQPRQVRITQRPVRRNDDLTTLYV</sequence>
<dbReference type="InterPro" id="IPR016032">
    <property type="entry name" value="Sig_transdc_resp-reg_C-effctor"/>
</dbReference>
<comment type="caution">
    <text evidence="2">The sequence shown here is derived from an EMBL/GenBank/DDBJ whole genome shotgun (WGS) entry which is preliminary data.</text>
</comment>
<proteinExistence type="predicted"/>
<dbReference type="GO" id="GO:0006355">
    <property type="term" value="P:regulation of DNA-templated transcription"/>
    <property type="evidence" value="ECO:0007669"/>
    <property type="project" value="InterPro"/>
</dbReference>
<dbReference type="Pfam" id="PF00196">
    <property type="entry name" value="GerE"/>
    <property type="match status" value="1"/>
</dbReference>
<dbReference type="InterPro" id="IPR000792">
    <property type="entry name" value="Tscrpt_reg_LuxR_C"/>
</dbReference>
<dbReference type="Proteomes" id="UP000569732">
    <property type="component" value="Unassembled WGS sequence"/>
</dbReference>
<dbReference type="SUPFAM" id="SSF46894">
    <property type="entry name" value="C-terminal effector domain of the bipartite response regulators"/>
    <property type="match status" value="1"/>
</dbReference>